<dbReference type="EMBL" id="JAWJWE010000001">
    <property type="protein sequence ID" value="KAK6645295.1"/>
    <property type="molecule type" value="Genomic_DNA"/>
</dbReference>
<dbReference type="AlphaFoldDB" id="A0AAN8XQY3"/>
<dbReference type="Proteomes" id="UP001372834">
    <property type="component" value="Unassembled WGS sequence"/>
</dbReference>
<sequence length="119" mass="13416">MKFQQDGNRFTGYVQSVDTMVRRHVTKSRTDTYRWVRVGDLITGTGRVENCSSPKGTQSKATPSLGLALRLTTHPKDDRKSLPGRSSFGKPCEEKKNLTGFFWQVPEDQGEVARLVGWL</sequence>
<name>A0AAN8XQY3_POLSC</name>
<gene>
    <name evidence="2" type="ORF">RUM43_001571</name>
</gene>
<protein>
    <submittedName>
        <fullName evidence="2">Uncharacterized protein</fullName>
    </submittedName>
</protein>
<evidence type="ECO:0000313" key="2">
    <source>
        <dbReference type="EMBL" id="KAK6645295.1"/>
    </source>
</evidence>
<comment type="caution">
    <text evidence="2">The sequence shown here is derived from an EMBL/GenBank/DDBJ whole genome shotgun (WGS) entry which is preliminary data.</text>
</comment>
<feature type="region of interest" description="Disordered" evidence="1">
    <location>
        <begin position="71"/>
        <end position="91"/>
    </location>
</feature>
<evidence type="ECO:0000256" key="1">
    <source>
        <dbReference type="SAM" id="MobiDB-lite"/>
    </source>
</evidence>
<accession>A0AAN8XQY3</accession>
<evidence type="ECO:0000313" key="3">
    <source>
        <dbReference type="Proteomes" id="UP001372834"/>
    </source>
</evidence>
<proteinExistence type="predicted"/>
<reference evidence="2 3" key="1">
    <citation type="submission" date="2023-10" db="EMBL/GenBank/DDBJ databases">
        <title>Genomes of two closely related lineages of the louse Polyplax serrata with different host specificities.</title>
        <authorList>
            <person name="Martinu J."/>
            <person name="Tarabai H."/>
            <person name="Stefka J."/>
            <person name="Hypsa V."/>
        </authorList>
    </citation>
    <scope>NUCLEOTIDE SEQUENCE [LARGE SCALE GENOMIC DNA]</scope>
    <source>
        <strain evidence="2">HR10_N</strain>
    </source>
</reference>
<organism evidence="2 3">
    <name type="scientific">Polyplax serrata</name>
    <name type="common">Common mouse louse</name>
    <dbReference type="NCBI Taxonomy" id="468196"/>
    <lineage>
        <taxon>Eukaryota</taxon>
        <taxon>Metazoa</taxon>
        <taxon>Ecdysozoa</taxon>
        <taxon>Arthropoda</taxon>
        <taxon>Hexapoda</taxon>
        <taxon>Insecta</taxon>
        <taxon>Pterygota</taxon>
        <taxon>Neoptera</taxon>
        <taxon>Paraneoptera</taxon>
        <taxon>Psocodea</taxon>
        <taxon>Troctomorpha</taxon>
        <taxon>Phthiraptera</taxon>
        <taxon>Anoplura</taxon>
        <taxon>Polyplacidae</taxon>
        <taxon>Polyplax</taxon>
    </lineage>
</organism>